<dbReference type="AlphaFoldDB" id="A0A5M3XUB2"/>
<evidence type="ECO:0000256" key="8">
    <source>
        <dbReference type="SAM" id="Phobius"/>
    </source>
</evidence>
<organism evidence="10 11">
    <name type="scientific">Acrocarpospora pleiomorpha</name>
    <dbReference type="NCBI Taxonomy" id="90975"/>
    <lineage>
        <taxon>Bacteria</taxon>
        <taxon>Bacillati</taxon>
        <taxon>Actinomycetota</taxon>
        <taxon>Actinomycetes</taxon>
        <taxon>Streptosporangiales</taxon>
        <taxon>Streptosporangiaceae</taxon>
        <taxon>Acrocarpospora</taxon>
    </lineage>
</organism>
<feature type="region of interest" description="Disordered" evidence="7">
    <location>
        <begin position="1"/>
        <end position="20"/>
    </location>
</feature>
<feature type="domain" description="TRAP C4-dicarboxylate transport system permease DctM subunit" evidence="9">
    <location>
        <begin position="64"/>
        <end position="493"/>
    </location>
</feature>
<reference evidence="10 11" key="1">
    <citation type="submission" date="2019-10" db="EMBL/GenBank/DDBJ databases">
        <title>Whole genome shotgun sequence of Acrocarpospora pleiomorpha NBRC 16267.</title>
        <authorList>
            <person name="Ichikawa N."/>
            <person name="Kimura A."/>
            <person name="Kitahashi Y."/>
            <person name="Komaki H."/>
            <person name="Oguchi A."/>
        </authorList>
    </citation>
    <scope>NUCLEOTIDE SEQUENCE [LARGE SCALE GENOMIC DNA]</scope>
    <source>
        <strain evidence="10 11">NBRC 16267</strain>
    </source>
</reference>
<evidence type="ECO:0000313" key="11">
    <source>
        <dbReference type="Proteomes" id="UP000377595"/>
    </source>
</evidence>
<evidence type="ECO:0000256" key="7">
    <source>
        <dbReference type="SAM" id="MobiDB-lite"/>
    </source>
</evidence>
<comment type="caution">
    <text evidence="10">The sequence shown here is derived from an EMBL/GenBank/DDBJ whole genome shotgun (WGS) entry which is preliminary data.</text>
</comment>
<accession>A0A5M3XUB2</accession>
<keyword evidence="2" id="KW-1003">Cell membrane</keyword>
<gene>
    <name evidence="10" type="ORF">Aple_075310</name>
</gene>
<evidence type="ECO:0000256" key="4">
    <source>
        <dbReference type="ARBA" id="ARBA00022692"/>
    </source>
</evidence>
<dbReference type="InterPro" id="IPR004681">
    <property type="entry name" value="TRAP_DctM"/>
</dbReference>
<feature type="transmembrane region" description="Helical" evidence="8">
    <location>
        <begin position="469"/>
        <end position="490"/>
    </location>
</feature>
<keyword evidence="4 8" id="KW-0812">Transmembrane</keyword>
<evidence type="ECO:0000256" key="1">
    <source>
        <dbReference type="ARBA" id="ARBA00004429"/>
    </source>
</evidence>
<dbReference type="InterPro" id="IPR010656">
    <property type="entry name" value="DctM"/>
</dbReference>
<dbReference type="PANTHER" id="PTHR33362">
    <property type="entry name" value="SIALIC ACID TRAP TRANSPORTER PERMEASE PROTEIN SIAT-RELATED"/>
    <property type="match status" value="1"/>
</dbReference>
<proteinExistence type="predicted"/>
<keyword evidence="11" id="KW-1185">Reference proteome</keyword>
<evidence type="ECO:0000256" key="2">
    <source>
        <dbReference type="ARBA" id="ARBA00022475"/>
    </source>
</evidence>
<evidence type="ECO:0000256" key="5">
    <source>
        <dbReference type="ARBA" id="ARBA00022989"/>
    </source>
</evidence>
<dbReference type="Proteomes" id="UP000377595">
    <property type="component" value="Unassembled WGS sequence"/>
</dbReference>
<evidence type="ECO:0000256" key="3">
    <source>
        <dbReference type="ARBA" id="ARBA00022519"/>
    </source>
</evidence>
<feature type="transmembrane region" description="Helical" evidence="8">
    <location>
        <begin position="33"/>
        <end position="53"/>
    </location>
</feature>
<evidence type="ECO:0000313" key="10">
    <source>
        <dbReference type="EMBL" id="GES24632.1"/>
    </source>
</evidence>
<evidence type="ECO:0000259" key="9">
    <source>
        <dbReference type="Pfam" id="PF06808"/>
    </source>
</evidence>
<feature type="transmembrane region" description="Helical" evidence="8">
    <location>
        <begin position="113"/>
        <end position="138"/>
    </location>
</feature>
<feature type="transmembrane region" description="Helical" evidence="8">
    <location>
        <begin position="233"/>
        <end position="256"/>
    </location>
</feature>
<dbReference type="PANTHER" id="PTHR33362:SF5">
    <property type="entry name" value="C4-DICARBOXYLATE TRAP TRANSPORTER LARGE PERMEASE PROTEIN DCTM"/>
    <property type="match status" value="1"/>
</dbReference>
<feature type="transmembrane region" description="Helical" evidence="8">
    <location>
        <begin position="158"/>
        <end position="182"/>
    </location>
</feature>
<feature type="transmembrane region" description="Helical" evidence="8">
    <location>
        <begin position="342"/>
        <end position="362"/>
    </location>
</feature>
<sequence>MVANTPPVAPPANASAGSALTDTTARTSRLRSWSIRAVFIALLGACGFVMFAATAPSTVGYAALAMVLVLMFMRVPIAVSMAVPSLIGLYALRGELAVESALATVPFSATAQWTLTVLPMFVFMGVLLEMSGITATIYRAASAWLNWMPGGVGVATNVAGAGLSSISGSSLGTTYALGRAGIPEMLDRGYDRRLAVGAVGVSSLAGHLIPPSMMLVIYAGIAEVPIGPQLLAGVMPGLLIVACSCALIVLLGLLRPELVGSGKASRSVARVTWRERWISLARVWPVPVLVVVVLGGMLAGAFTATEAAAGGAVGAVLLTTLMRRKDKPLTVLRESAGKTVEAIGSIFLLVIGAVLMTRFLAITGITGAFTDWVADSGMSRTAFLLILVVVYVILGTFLESMTMMLLVVPFLIPTLHMLEVDMLWFGVFTVLLAEVGLLHPPLGILSYIIHGLAQDPRVNRGVRITLGDVFVSILWFIPAIAVTLALLMAFPEIVTWLPGLSE</sequence>
<keyword evidence="3" id="KW-0997">Cell inner membrane</keyword>
<dbReference type="EMBL" id="BLAF01000054">
    <property type="protein sequence ID" value="GES24632.1"/>
    <property type="molecule type" value="Genomic_DNA"/>
</dbReference>
<dbReference type="OrthoDB" id="9777699at2"/>
<keyword evidence="6 8" id="KW-0472">Membrane</keyword>
<feature type="transmembrane region" description="Helical" evidence="8">
    <location>
        <begin position="423"/>
        <end position="449"/>
    </location>
</feature>
<feature type="transmembrane region" description="Helical" evidence="8">
    <location>
        <begin position="59"/>
        <end position="92"/>
    </location>
</feature>
<dbReference type="GO" id="GO:0005886">
    <property type="term" value="C:plasma membrane"/>
    <property type="evidence" value="ECO:0007669"/>
    <property type="project" value="UniProtKB-SubCell"/>
</dbReference>
<feature type="transmembrane region" description="Helical" evidence="8">
    <location>
        <begin position="277"/>
        <end position="295"/>
    </location>
</feature>
<feature type="transmembrane region" description="Helical" evidence="8">
    <location>
        <begin position="194"/>
        <end position="221"/>
    </location>
</feature>
<dbReference type="Pfam" id="PF06808">
    <property type="entry name" value="DctM"/>
    <property type="match status" value="1"/>
</dbReference>
<dbReference type="GO" id="GO:0022857">
    <property type="term" value="F:transmembrane transporter activity"/>
    <property type="evidence" value="ECO:0007669"/>
    <property type="project" value="TreeGrafter"/>
</dbReference>
<feature type="transmembrane region" description="Helical" evidence="8">
    <location>
        <begin position="382"/>
        <end position="411"/>
    </location>
</feature>
<evidence type="ECO:0000256" key="6">
    <source>
        <dbReference type="ARBA" id="ARBA00023136"/>
    </source>
</evidence>
<protein>
    <recommendedName>
        <fullName evidence="9">TRAP C4-dicarboxylate transport system permease DctM subunit domain-containing protein</fullName>
    </recommendedName>
</protein>
<feature type="compositionally biased region" description="Low complexity" evidence="7">
    <location>
        <begin position="1"/>
        <end position="19"/>
    </location>
</feature>
<name>A0A5M3XUB2_9ACTN</name>
<comment type="subcellular location">
    <subcellularLocation>
        <location evidence="1">Cell inner membrane</location>
        <topology evidence="1">Multi-pass membrane protein</topology>
    </subcellularLocation>
</comment>
<keyword evidence="5 8" id="KW-1133">Transmembrane helix</keyword>